<dbReference type="SUPFAM" id="SSF46565">
    <property type="entry name" value="Chaperone J-domain"/>
    <property type="match status" value="1"/>
</dbReference>
<dbReference type="EMBL" id="JBAKFJ010000001">
    <property type="protein sequence ID" value="MEX0387056.1"/>
    <property type="molecule type" value="Genomic_DNA"/>
</dbReference>
<evidence type="ECO:0000256" key="2">
    <source>
        <dbReference type="ARBA" id="ARBA00022692"/>
    </source>
</evidence>
<dbReference type="CDD" id="cd06257">
    <property type="entry name" value="DnaJ"/>
    <property type="match status" value="1"/>
</dbReference>
<evidence type="ECO:0000256" key="7">
    <source>
        <dbReference type="SAM" id="Phobius"/>
    </source>
</evidence>
<name>A0ABV3SAA0_9GAMM</name>
<evidence type="ECO:0000256" key="3">
    <source>
        <dbReference type="ARBA" id="ARBA00022989"/>
    </source>
</evidence>
<keyword evidence="2 7" id="KW-0812">Transmembrane</keyword>
<dbReference type="InterPro" id="IPR036869">
    <property type="entry name" value="J_dom_sf"/>
</dbReference>
<comment type="caution">
    <text evidence="9">The sequence shown here is derived from an EMBL/GenBank/DDBJ whole genome shotgun (WGS) entry which is preliminary data.</text>
</comment>
<dbReference type="PANTHER" id="PTHR12763">
    <property type="match status" value="1"/>
</dbReference>
<comment type="subcellular location">
    <subcellularLocation>
        <location evidence="1">Membrane</location>
        <topology evidence="1">Single-pass membrane protein</topology>
    </subcellularLocation>
</comment>
<feature type="domain" description="J" evidence="8">
    <location>
        <begin position="111"/>
        <end position="164"/>
    </location>
</feature>
<dbReference type="Proteomes" id="UP001556653">
    <property type="component" value="Unassembled WGS sequence"/>
</dbReference>
<evidence type="ECO:0000256" key="1">
    <source>
        <dbReference type="ARBA" id="ARBA00004167"/>
    </source>
</evidence>
<feature type="transmembrane region" description="Helical" evidence="7">
    <location>
        <begin position="30"/>
        <end position="47"/>
    </location>
</feature>
<gene>
    <name evidence="9" type="ORF">V6X64_08645</name>
</gene>
<sequence>MIRLLSAAVLVLFLAFMLSSRFRGWLRARAPMLVLGSVAVVAIALAATGRLNWIFAAVSAALPFIWRLASLLRFLPWIARLTGHARTASADQNDPRDNRPVRPDGRMSREEAAELLGVTPDADRDAILAAHRRLMQRLHPDRGGTDYLAARLNEARDRLLEGTS</sequence>
<dbReference type="PANTHER" id="PTHR12763:SF28">
    <property type="entry name" value="GEO10507P1-RELATED"/>
    <property type="match status" value="1"/>
</dbReference>
<organism evidence="9 10">
    <name type="scientific">Spiribacter onubensis</name>
    <dbReference type="NCBI Taxonomy" id="3122420"/>
    <lineage>
        <taxon>Bacteria</taxon>
        <taxon>Pseudomonadati</taxon>
        <taxon>Pseudomonadota</taxon>
        <taxon>Gammaproteobacteria</taxon>
        <taxon>Chromatiales</taxon>
        <taxon>Ectothiorhodospiraceae</taxon>
        <taxon>Spiribacter</taxon>
    </lineage>
</organism>
<dbReference type="SMART" id="SM00271">
    <property type="entry name" value="DnaJ"/>
    <property type="match status" value="1"/>
</dbReference>
<evidence type="ECO:0000313" key="10">
    <source>
        <dbReference type="Proteomes" id="UP001556653"/>
    </source>
</evidence>
<evidence type="ECO:0000256" key="6">
    <source>
        <dbReference type="ARBA" id="ARBA00038105"/>
    </source>
</evidence>
<keyword evidence="3 7" id="KW-1133">Transmembrane helix</keyword>
<protein>
    <submittedName>
        <fullName evidence="9">Molecular chaperone DnaJ</fullName>
    </submittedName>
</protein>
<keyword evidence="4 7" id="KW-0472">Membrane</keyword>
<reference evidence="9 10" key="1">
    <citation type="submission" date="2024-02" db="EMBL/GenBank/DDBJ databases">
        <title>New especies of Spiribacter isolated from saline water.</title>
        <authorList>
            <person name="Leon M.J."/>
            <person name="De La Haba R."/>
            <person name="Sanchez-Porro C."/>
            <person name="Ventosa A."/>
        </authorList>
    </citation>
    <scope>NUCLEOTIDE SEQUENCE [LARGE SCALE GENOMIC DNA]</scope>
    <source>
        <strain evidence="10">ag22IC4-227</strain>
    </source>
</reference>
<keyword evidence="5" id="KW-0143">Chaperone</keyword>
<proteinExistence type="inferred from homology"/>
<keyword evidence="10" id="KW-1185">Reference proteome</keyword>
<evidence type="ECO:0000313" key="9">
    <source>
        <dbReference type="EMBL" id="MEX0387056.1"/>
    </source>
</evidence>
<dbReference type="InterPro" id="IPR001623">
    <property type="entry name" value="DnaJ_domain"/>
</dbReference>
<evidence type="ECO:0000259" key="8">
    <source>
        <dbReference type="PROSITE" id="PS50076"/>
    </source>
</evidence>
<accession>A0ABV3SAA0</accession>
<dbReference type="RefSeq" id="WP_367967572.1">
    <property type="nucleotide sequence ID" value="NZ_JBAKFI010000002.1"/>
</dbReference>
<evidence type="ECO:0000256" key="5">
    <source>
        <dbReference type="ARBA" id="ARBA00023186"/>
    </source>
</evidence>
<evidence type="ECO:0000256" key="4">
    <source>
        <dbReference type="ARBA" id="ARBA00023136"/>
    </source>
</evidence>
<dbReference type="PROSITE" id="PS50076">
    <property type="entry name" value="DNAJ_2"/>
    <property type="match status" value="1"/>
</dbReference>
<dbReference type="Gene3D" id="1.10.287.110">
    <property type="entry name" value="DnaJ domain"/>
    <property type="match status" value="1"/>
</dbReference>
<comment type="similarity">
    <text evidence="6">Belongs to the TIM14 family.</text>
</comment>